<gene>
    <name evidence="2" type="ORF">METZ01_LOCUS322002</name>
</gene>
<name>A0A382P8T3_9ZZZZ</name>
<feature type="non-terminal residue" evidence="2">
    <location>
        <position position="1"/>
    </location>
</feature>
<dbReference type="EMBL" id="UINC01105309">
    <property type="protein sequence ID" value="SVC69148.1"/>
    <property type="molecule type" value="Genomic_DNA"/>
</dbReference>
<feature type="region of interest" description="Disordered" evidence="1">
    <location>
        <begin position="199"/>
        <end position="228"/>
    </location>
</feature>
<dbReference type="AlphaFoldDB" id="A0A382P8T3"/>
<feature type="non-terminal residue" evidence="2">
    <location>
        <position position="358"/>
    </location>
</feature>
<organism evidence="2">
    <name type="scientific">marine metagenome</name>
    <dbReference type="NCBI Taxonomy" id="408172"/>
    <lineage>
        <taxon>unclassified sequences</taxon>
        <taxon>metagenomes</taxon>
        <taxon>ecological metagenomes</taxon>
    </lineage>
</organism>
<protein>
    <submittedName>
        <fullName evidence="2">Uncharacterized protein</fullName>
    </submittedName>
</protein>
<reference evidence="2" key="1">
    <citation type="submission" date="2018-05" db="EMBL/GenBank/DDBJ databases">
        <authorList>
            <person name="Lanie J.A."/>
            <person name="Ng W.-L."/>
            <person name="Kazmierczak K.M."/>
            <person name="Andrzejewski T.M."/>
            <person name="Davidsen T.M."/>
            <person name="Wayne K.J."/>
            <person name="Tettelin H."/>
            <person name="Glass J.I."/>
            <person name="Rusch D."/>
            <person name="Podicherti R."/>
            <person name="Tsui H.-C.T."/>
            <person name="Winkler M.E."/>
        </authorList>
    </citation>
    <scope>NUCLEOTIDE SEQUENCE</scope>
</reference>
<accession>A0A382P8T3</accession>
<proteinExistence type="predicted"/>
<evidence type="ECO:0000313" key="2">
    <source>
        <dbReference type="EMBL" id="SVC69148.1"/>
    </source>
</evidence>
<evidence type="ECO:0000256" key="1">
    <source>
        <dbReference type="SAM" id="MobiDB-lite"/>
    </source>
</evidence>
<sequence>DILAATADLGLGMHTFTFTVTDSYGESDTASTTFNILNEPGAVSGNIEVVHTDLKYTIIDVSENRLADFDEDCHGEVYDGADYNTARLDLLRDGELIKSWDDADSDSSGTLTHIDKALEAERDYNYTLRTFNSDGDAQYAGIAEASDAIRTHDRPQVIVDTPNGVEIASIGDLYNVEFTTTQQQYISHIEVFYLRDGVSEEDGTDQDGNKVESNTGVNSDGAAPGDSTDFFQISDDTGEEVNYNAKVRIRVHDVGNYDGLNSQSHQDSSDYPFTMASHTLHHDFDAGWHLFGPALEIYEDVVDGIDLVSHLEGSMGNWGQDWVAFDVGGTYDGLTLNLGDGYYLAVAEGATMEVRGNP</sequence>